<dbReference type="InterPro" id="IPR003669">
    <property type="entry name" value="Thymidylate_synthase_ThyX"/>
</dbReference>
<dbReference type="PROSITE" id="PS51331">
    <property type="entry name" value="THYX"/>
    <property type="match status" value="1"/>
</dbReference>
<dbReference type="GO" id="GO:0050660">
    <property type="term" value="F:flavin adenine dinucleotide binding"/>
    <property type="evidence" value="ECO:0007669"/>
    <property type="project" value="UniProtKB-UniRule"/>
</dbReference>
<accession>A0A1H6YLK7</accession>
<dbReference type="EC" id="2.1.1.148" evidence="1"/>
<keyword evidence="1" id="KW-0285">Flavoprotein</keyword>
<name>A0A1H6YLK7_9FIRM</name>
<dbReference type="UniPathway" id="UPA00575"/>
<keyword evidence="1" id="KW-0274">FAD</keyword>
<feature type="binding site" description="in other chain" evidence="1">
    <location>
        <position position="142"/>
    </location>
    <ligand>
        <name>dUMP</name>
        <dbReference type="ChEBI" id="CHEBI:246422"/>
        <note>ligand shared between dimeric partners</note>
    </ligand>
</feature>
<dbReference type="RefSeq" id="WP_091830758.1">
    <property type="nucleotide sequence ID" value="NZ_FNZK01000006.1"/>
</dbReference>
<gene>
    <name evidence="1" type="primary">thyX</name>
    <name evidence="2" type="ORF">SAMN05660742_106194</name>
</gene>
<dbReference type="InterPro" id="IPR036098">
    <property type="entry name" value="Thymidylate_synthase_ThyX_sf"/>
</dbReference>
<dbReference type="SUPFAM" id="SSF69796">
    <property type="entry name" value="Thymidylate synthase-complementing protein Thy1"/>
    <property type="match status" value="1"/>
</dbReference>
<dbReference type="GO" id="GO:0006235">
    <property type="term" value="P:dTTP biosynthetic process"/>
    <property type="evidence" value="ECO:0007669"/>
    <property type="project" value="UniProtKB-UniRule"/>
</dbReference>
<proteinExistence type="inferred from homology"/>
<keyword evidence="1" id="KW-0545">Nucleotide biosynthesis</keyword>
<keyword evidence="1" id="KW-0489">Methyltransferase</keyword>
<feature type="binding site" evidence="1">
    <location>
        <begin position="80"/>
        <end position="82"/>
    </location>
    <ligand>
        <name>FAD</name>
        <dbReference type="ChEBI" id="CHEBI:57692"/>
        <note>ligand shared between neighboring subunits</note>
    </ligand>
</feature>
<comment type="pathway">
    <text evidence="1">Pyrimidine metabolism; dTTP biosynthesis.</text>
</comment>
<dbReference type="PANTHER" id="PTHR34934">
    <property type="entry name" value="FLAVIN-DEPENDENT THYMIDYLATE SYNTHASE"/>
    <property type="match status" value="1"/>
</dbReference>
<dbReference type="GO" id="GO:0050797">
    <property type="term" value="F:thymidylate synthase (FAD) activity"/>
    <property type="evidence" value="ECO:0007669"/>
    <property type="project" value="UniProtKB-UniRule"/>
</dbReference>
<dbReference type="GO" id="GO:0070402">
    <property type="term" value="F:NADPH binding"/>
    <property type="evidence" value="ECO:0007669"/>
    <property type="project" value="TreeGrafter"/>
</dbReference>
<keyword evidence="3" id="KW-1185">Reference proteome</keyword>
<dbReference type="Pfam" id="PF02511">
    <property type="entry name" value="Thy1"/>
    <property type="match status" value="1"/>
</dbReference>
<comment type="cofactor">
    <cofactor evidence="1">
        <name>FAD</name>
        <dbReference type="ChEBI" id="CHEBI:57692"/>
    </cofactor>
    <text evidence="1">Binds 4 FAD per tetramer. Each FAD binding site is formed by three monomers.</text>
</comment>
<feature type="binding site" evidence="1">
    <location>
        <position position="88"/>
    </location>
    <ligand>
        <name>FAD</name>
        <dbReference type="ChEBI" id="CHEBI:57692"/>
        <note>ligand shared between neighboring subunits</note>
    </ligand>
</feature>
<dbReference type="PANTHER" id="PTHR34934:SF1">
    <property type="entry name" value="FLAVIN-DEPENDENT THYMIDYLATE SYNTHASE"/>
    <property type="match status" value="1"/>
</dbReference>
<dbReference type="STRING" id="84035.SAMN05660742_106194"/>
<dbReference type="AlphaFoldDB" id="A0A1H6YLK7"/>
<feature type="binding site" evidence="1">
    <location>
        <position position="164"/>
    </location>
    <ligand>
        <name>FAD</name>
        <dbReference type="ChEBI" id="CHEBI:57692"/>
        <note>ligand shared between neighboring subunits</note>
    </ligand>
</feature>
<feature type="binding site" evidence="1">
    <location>
        <position position="56"/>
    </location>
    <ligand>
        <name>FAD</name>
        <dbReference type="ChEBI" id="CHEBI:57692"/>
        <note>ligand shared between neighboring subunits</note>
    </ligand>
</feature>
<comment type="catalytic activity">
    <reaction evidence="1">
        <text>dUMP + (6R)-5,10-methylene-5,6,7,8-tetrahydrofolate + NADPH + H(+) = dTMP + (6S)-5,6,7,8-tetrahydrofolate + NADP(+)</text>
        <dbReference type="Rhea" id="RHEA:29043"/>
        <dbReference type="ChEBI" id="CHEBI:15378"/>
        <dbReference type="ChEBI" id="CHEBI:15636"/>
        <dbReference type="ChEBI" id="CHEBI:57453"/>
        <dbReference type="ChEBI" id="CHEBI:57783"/>
        <dbReference type="ChEBI" id="CHEBI:58349"/>
        <dbReference type="ChEBI" id="CHEBI:63528"/>
        <dbReference type="ChEBI" id="CHEBI:246422"/>
        <dbReference type="EC" id="2.1.1.148"/>
    </reaction>
</comment>
<dbReference type="NCBIfam" id="TIGR02170">
    <property type="entry name" value="thyX"/>
    <property type="match status" value="1"/>
</dbReference>
<keyword evidence="1" id="KW-0808">Transferase</keyword>
<feature type="binding site" evidence="1">
    <location>
        <begin position="158"/>
        <end position="160"/>
    </location>
    <ligand>
        <name>FAD</name>
        <dbReference type="ChEBI" id="CHEBI:57692"/>
        <note>ligand shared between neighboring subunits</note>
    </ligand>
</feature>
<comment type="function">
    <text evidence="1">Catalyzes the reductive methylation of 2'-deoxyuridine-5'-monophosphate (dUMP) to 2'-deoxythymidine-5'-monophosphate (dTMP) while utilizing 5,10-methylenetetrahydrofolate (mTHF) as the methyl donor, and NADPH and FADH(2) as the reductant.</text>
</comment>
<reference evidence="2 3" key="1">
    <citation type="submission" date="2016-10" db="EMBL/GenBank/DDBJ databases">
        <authorList>
            <person name="de Groot N.N."/>
        </authorList>
    </citation>
    <scope>NUCLEOTIDE SEQUENCE [LARGE SCALE GENOMIC DNA]</scope>
    <source>
        <strain evidence="2 3">DSM 2179</strain>
    </source>
</reference>
<evidence type="ECO:0000256" key="1">
    <source>
        <dbReference type="HAMAP-Rule" id="MF_01408"/>
    </source>
</evidence>
<feature type="binding site" evidence="1">
    <location>
        <position position="169"/>
    </location>
    <ligand>
        <name>dUMP</name>
        <dbReference type="ChEBI" id="CHEBI:246422"/>
        <note>ligand shared between dimeric partners</note>
    </ligand>
</feature>
<organism evidence="2 3">
    <name type="scientific">Propionispira arboris</name>
    <dbReference type="NCBI Taxonomy" id="84035"/>
    <lineage>
        <taxon>Bacteria</taxon>
        <taxon>Bacillati</taxon>
        <taxon>Bacillota</taxon>
        <taxon>Negativicutes</taxon>
        <taxon>Selenomonadales</taxon>
        <taxon>Selenomonadaceae</taxon>
        <taxon>Propionispira</taxon>
    </lineage>
</organism>
<dbReference type="Proteomes" id="UP000199662">
    <property type="component" value="Unassembled WGS sequence"/>
</dbReference>
<dbReference type="GO" id="GO:0004799">
    <property type="term" value="F:thymidylate synthase activity"/>
    <property type="evidence" value="ECO:0007669"/>
    <property type="project" value="TreeGrafter"/>
</dbReference>
<comment type="subunit">
    <text evidence="1">Homotetramer.</text>
</comment>
<dbReference type="CDD" id="cd20175">
    <property type="entry name" value="ThyX"/>
    <property type="match status" value="1"/>
</dbReference>
<feature type="binding site" evidence="1">
    <location>
        <begin position="77"/>
        <end position="80"/>
    </location>
    <ligand>
        <name>dUMP</name>
        <dbReference type="ChEBI" id="CHEBI:246422"/>
        <note>ligand shared between dimeric partners</note>
    </ligand>
</feature>
<protein>
    <recommendedName>
        <fullName evidence="1">Flavin-dependent thymidylate synthase</fullName>
        <shortName evidence="1">FDTS</shortName>
        <ecNumber evidence="1">2.1.1.148</ecNumber>
    </recommendedName>
    <alternativeName>
        <fullName evidence="1">FAD-dependent thymidylate synthase</fullName>
    </alternativeName>
    <alternativeName>
        <fullName evidence="1">Thymidylate synthase ThyX</fullName>
        <shortName evidence="1">TS</shortName>
        <shortName evidence="1">TSase</shortName>
    </alternativeName>
</protein>
<dbReference type="GO" id="GO:0006231">
    <property type="term" value="P:dTMP biosynthetic process"/>
    <property type="evidence" value="ECO:0007669"/>
    <property type="project" value="UniProtKB-UniRule"/>
</dbReference>
<keyword evidence="1" id="KW-0521">NADP</keyword>
<comment type="similarity">
    <text evidence="1">Belongs to the thymidylate synthase ThyX family.</text>
</comment>
<sequence length="229" mass="25535">MIKVKLIQYTKDPERVVAMAARLCYSPIGAEELAEKMSDAQVEKLVDKIVSLGHASTLEHVSFTFAIEGVSRVLTHQLVRHRIASYSQQSQRYVSEHDFEYIVPPTVSSTPGAQAKFDALMEQIRVVYDELVGLGVHKEDARYVLANAAETKIVATFNARSLQNFFALRCCNRAHWEIRELADKMVKQVKHVAPLLFKNAGASCVATGHCPEGSMTCGKLAEMLKLRDL</sequence>
<dbReference type="Gene3D" id="3.30.1360.170">
    <property type="match status" value="1"/>
</dbReference>
<evidence type="ECO:0000313" key="2">
    <source>
        <dbReference type="EMBL" id="SEJ38130.1"/>
    </source>
</evidence>
<evidence type="ECO:0000313" key="3">
    <source>
        <dbReference type="Proteomes" id="UP000199662"/>
    </source>
</evidence>
<dbReference type="HAMAP" id="MF_01408">
    <property type="entry name" value="ThyX"/>
    <property type="match status" value="1"/>
</dbReference>
<feature type="active site" description="Involved in ionization of N3 of dUMP, leading to its activation" evidence="1">
    <location>
        <position position="169"/>
    </location>
</feature>
<dbReference type="GO" id="GO:0032259">
    <property type="term" value="P:methylation"/>
    <property type="evidence" value="ECO:0007669"/>
    <property type="project" value="UniProtKB-KW"/>
</dbReference>
<dbReference type="EMBL" id="FNZK01000006">
    <property type="protein sequence ID" value="SEJ38130.1"/>
    <property type="molecule type" value="Genomic_DNA"/>
</dbReference>
<feature type="binding site" description="in other chain" evidence="1">
    <location>
        <begin position="88"/>
        <end position="92"/>
    </location>
    <ligand>
        <name>dUMP</name>
        <dbReference type="ChEBI" id="CHEBI:246422"/>
        <note>ligand shared between dimeric partners</note>
    </ligand>
</feature>